<keyword evidence="3" id="KW-0051">Antiviral defense</keyword>
<evidence type="ECO:0000256" key="4">
    <source>
        <dbReference type="PIRNR" id="PIRNR005054"/>
    </source>
</evidence>
<dbReference type="GO" id="GO:0003723">
    <property type="term" value="F:RNA binding"/>
    <property type="evidence" value="ECO:0007669"/>
    <property type="project" value="UniProtKB-KW"/>
</dbReference>
<sequence length="253" mass="29230">MRLRIQFAFRDPLFLPQSYQRALQGMIYSAIDDEKVRFFLHEEGFLWKKRRFKPFVFSWMQGSFRMNSKGFLFDSPVHLYISSCWEPFIQALSHSLLNRSCIVLHHQPVTIDEVDMLEEPEFGTETVVKTLSPVTMYSTLQTAEGRKVTHYYDVREKAFSDLIHKNLVKKAQTLYNLDLNQSSFSIEPVGKVKPTQQKRIYYKGFLIKAWHGTFRMRGDPTLQKVAYQVGAGGKNAQGFGMLDFVSSDGGTGE</sequence>
<dbReference type="EMBL" id="NOWF01000015">
    <property type="protein sequence ID" value="OYD06225.1"/>
    <property type="molecule type" value="Genomic_DNA"/>
</dbReference>
<evidence type="ECO:0000256" key="5">
    <source>
        <dbReference type="PIRSR" id="PIRSR005054-1"/>
    </source>
</evidence>
<keyword evidence="9" id="KW-1185">Reference proteome</keyword>
<dbReference type="AlphaFoldDB" id="A0A235B3L9"/>
<dbReference type="Pfam" id="PF01881">
    <property type="entry name" value="Cas_Cas6_C"/>
    <property type="match status" value="1"/>
</dbReference>
<protein>
    <recommendedName>
        <fullName evidence="4">CRISPR-associated endoribonuclease</fullName>
    </recommendedName>
</protein>
<proteinExistence type="inferred from homology"/>
<feature type="site" description="Transition state stabilizer" evidence="5">
    <location>
        <position position="53"/>
    </location>
</feature>
<dbReference type="NCBIfam" id="TIGR01877">
    <property type="entry name" value="cas_cas6"/>
    <property type="match status" value="1"/>
</dbReference>
<comment type="similarity">
    <text evidence="1 4">Belongs to the CRISPR-associated protein Cas6/Cse3/CasE family.</text>
</comment>
<dbReference type="PANTHER" id="PTHR36984:SF1">
    <property type="entry name" value="CRISPR-ASSOCIATED ENDORIBONUCLEASE CAS6 1"/>
    <property type="match status" value="1"/>
</dbReference>
<dbReference type="RefSeq" id="WP_094265881.1">
    <property type="nucleotide sequence ID" value="NZ_NOWF01000015.1"/>
</dbReference>
<dbReference type="OrthoDB" id="9797488at2"/>
<comment type="caution">
    <text evidence="8">The sequence shown here is derived from an EMBL/GenBank/DDBJ whole genome shotgun (WGS) entry which is preliminary data.</text>
</comment>
<comment type="function">
    <text evidence="4">CRISPR (clustered regularly interspaced short palindromic repeat), is an adaptive immune system that provides protection against mobile genetic elements (viruses, transposable elements and conjugative plasmids). CRISPR clusters contain sequences complementary to antecedent mobile elements and target invading nucleic acids. CRISPR clusters are transcribed and processed into CRISPR RNA (crRNA).</text>
</comment>
<dbReference type="Proteomes" id="UP000215459">
    <property type="component" value="Unassembled WGS sequence"/>
</dbReference>
<dbReference type="GO" id="GO:0051607">
    <property type="term" value="P:defense response to virus"/>
    <property type="evidence" value="ECO:0007669"/>
    <property type="project" value="UniProtKB-KW"/>
</dbReference>
<name>A0A235B3L9_9BACL</name>
<evidence type="ECO:0000256" key="1">
    <source>
        <dbReference type="ARBA" id="ARBA00005937"/>
    </source>
</evidence>
<evidence type="ECO:0000313" key="9">
    <source>
        <dbReference type="Proteomes" id="UP000215459"/>
    </source>
</evidence>
<accession>A0A235B3L9</accession>
<feature type="active site" description="Proton donor" evidence="6">
    <location>
        <position position="41"/>
    </location>
</feature>
<organism evidence="8 9">
    <name type="scientific">Paludifilum halophilum</name>
    <dbReference type="NCBI Taxonomy" id="1642702"/>
    <lineage>
        <taxon>Bacteria</taxon>
        <taxon>Bacillati</taxon>
        <taxon>Bacillota</taxon>
        <taxon>Bacilli</taxon>
        <taxon>Bacillales</taxon>
        <taxon>Thermoactinomycetaceae</taxon>
        <taxon>Paludifilum</taxon>
    </lineage>
</organism>
<evidence type="ECO:0000256" key="3">
    <source>
        <dbReference type="ARBA" id="ARBA00023118"/>
    </source>
</evidence>
<evidence type="ECO:0000256" key="2">
    <source>
        <dbReference type="ARBA" id="ARBA00022884"/>
    </source>
</evidence>
<feature type="domain" description="CRISPR associated protein Cas6 C-terminal" evidence="7">
    <location>
        <begin position="118"/>
        <end position="243"/>
    </location>
</feature>
<dbReference type="Gene3D" id="3.30.70.1900">
    <property type="match status" value="1"/>
</dbReference>
<dbReference type="InterPro" id="IPR049435">
    <property type="entry name" value="Cas_Cas6_C"/>
</dbReference>
<dbReference type="PANTHER" id="PTHR36984">
    <property type="entry name" value="CRISPR-ASSOCIATED ENDORIBONUCLEASE CAS6 1"/>
    <property type="match status" value="1"/>
</dbReference>
<keyword evidence="2" id="KW-0694">RNA-binding</keyword>
<evidence type="ECO:0000256" key="6">
    <source>
        <dbReference type="PIRSR" id="PIRSR005054-50"/>
    </source>
</evidence>
<dbReference type="Gene3D" id="3.30.70.1890">
    <property type="match status" value="1"/>
</dbReference>
<dbReference type="PIRSF" id="PIRSF005054">
    <property type="entry name" value="PF1131"/>
    <property type="match status" value="1"/>
</dbReference>
<evidence type="ECO:0000313" key="8">
    <source>
        <dbReference type="EMBL" id="OYD06225.1"/>
    </source>
</evidence>
<dbReference type="CDD" id="cd21140">
    <property type="entry name" value="Cas6_I-like"/>
    <property type="match status" value="1"/>
</dbReference>
<dbReference type="InterPro" id="IPR045747">
    <property type="entry name" value="CRISPR-assoc_prot_Cas6_N_sf"/>
</dbReference>
<dbReference type="InterPro" id="IPR010156">
    <property type="entry name" value="CRISPR-assoc_prot_Cas6"/>
</dbReference>
<evidence type="ECO:0000259" key="7">
    <source>
        <dbReference type="Pfam" id="PF01881"/>
    </source>
</evidence>
<dbReference type="GO" id="GO:0016788">
    <property type="term" value="F:hydrolase activity, acting on ester bonds"/>
    <property type="evidence" value="ECO:0007669"/>
    <property type="project" value="InterPro"/>
</dbReference>
<feature type="active site" description="Proton acceptor" evidence="6">
    <location>
        <position position="28"/>
    </location>
</feature>
<gene>
    <name evidence="8" type="primary">cas6</name>
    <name evidence="8" type="ORF">CHM34_17345</name>
</gene>
<reference evidence="8 9" key="1">
    <citation type="submission" date="2017-07" db="EMBL/GenBank/DDBJ databases">
        <title>The genome sequence of Paludifilum halophilum highlights mechanisms for microbial adaptation to high salt environemnts.</title>
        <authorList>
            <person name="Belbahri L."/>
        </authorList>
    </citation>
    <scope>NUCLEOTIDE SEQUENCE [LARGE SCALE GENOMIC DNA]</scope>
    <source>
        <strain evidence="8 9">DSM 102817</strain>
    </source>
</reference>